<gene>
    <name evidence="2" type="ORF">B0T18DRAFT_137116</name>
</gene>
<keyword evidence="3" id="KW-1185">Reference proteome</keyword>
<proteinExistence type="predicted"/>
<dbReference type="EMBL" id="JAUKUD010000004">
    <property type="protein sequence ID" value="KAK0745789.1"/>
    <property type="molecule type" value="Genomic_DNA"/>
</dbReference>
<evidence type="ECO:0000313" key="2">
    <source>
        <dbReference type="EMBL" id="KAK0745789.1"/>
    </source>
</evidence>
<keyword evidence="1" id="KW-0732">Signal</keyword>
<comment type="caution">
    <text evidence="2">The sequence shown here is derived from an EMBL/GenBank/DDBJ whole genome shotgun (WGS) entry which is preliminary data.</text>
</comment>
<name>A0AA40EUG2_9PEZI</name>
<evidence type="ECO:0000256" key="1">
    <source>
        <dbReference type="SAM" id="SignalP"/>
    </source>
</evidence>
<dbReference type="Proteomes" id="UP001172155">
    <property type="component" value="Unassembled WGS sequence"/>
</dbReference>
<feature type="chain" id="PRO_5041258596" evidence="1">
    <location>
        <begin position="20"/>
        <end position="214"/>
    </location>
</feature>
<accession>A0AA40EUG2</accession>
<protein>
    <submittedName>
        <fullName evidence="2">Uncharacterized protein</fullName>
    </submittedName>
</protein>
<evidence type="ECO:0000313" key="3">
    <source>
        <dbReference type="Proteomes" id="UP001172155"/>
    </source>
</evidence>
<dbReference type="AlphaFoldDB" id="A0AA40EUG2"/>
<feature type="signal peptide" evidence="1">
    <location>
        <begin position="1"/>
        <end position="19"/>
    </location>
</feature>
<sequence>MGLAHQSLTAFPAIHGALALLSPHNPRCCTTEEPLLRFLSNQLFHETLAANLNNTHCQPRARPRICSLGFAISVTTWSSVLIDAPVNHAATLRHPSSQDILPKLLSVHVTGHSSKFLEALYQPSPSTMDTSWSRSRRNSAGDGASCWGFTPPADGRASRGIRPLFFFSCLLHAMPLSVQSTGARSTTLPTAVIGHGFLGHGGLRAMDAWLLGAG</sequence>
<reference evidence="2" key="1">
    <citation type="submission" date="2023-06" db="EMBL/GenBank/DDBJ databases">
        <title>Genome-scale phylogeny and comparative genomics of the fungal order Sordariales.</title>
        <authorList>
            <consortium name="Lawrence Berkeley National Laboratory"/>
            <person name="Hensen N."/>
            <person name="Bonometti L."/>
            <person name="Westerberg I."/>
            <person name="Brannstrom I.O."/>
            <person name="Guillou S."/>
            <person name="Cros-Aarteil S."/>
            <person name="Calhoun S."/>
            <person name="Haridas S."/>
            <person name="Kuo A."/>
            <person name="Mondo S."/>
            <person name="Pangilinan J."/>
            <person name="Riley R."/>
            <person name="LaButti K."/>
            <person name="Andreopoulos B."/>
            <person name="Lipzen A."/>
            <person name="Chen C."/>
            <person name="Yanf M."/>
            <person name="Daum C."/>
            <person name="Ng V."/>
            <person name="Clum A."/>
            <person name="Steindorff A."/>
            <person name="Ohm R."/>
            <person name="Martin F."/>
            <person name="Silar P."/>
            <person name="Natvig D."/>
            <person name="Lalanne C."/>
            <person name="Gautier V."/>
            <person name="Ament-velasquez S.L."/>
            <person name="Kruys A."/>
            <person name="Hutchinson M.I."/>
            <person name="Powell A.J."/>
            <person name="Barry K."/>
            <person name="Miller A.N."/>
            <person name="Grigoriev I.V."/>
            <person name="Debuchy R."/>
            <person name="Gladieux P."/>
            <person name="Thoren M.H."/>
            <person name="Johannesson H."/>
        </authorList>
    </citation>
    <scope>NUCLEOTIDE SEQUENCE</scope>
    <source>
        <strain evidence="2">SMH3187-1</strain>
    </source>
</reference>
<organism evidence="2 3">
    <name type="scientific">Schizothecium vesticola</name>
    <dbReference type="NCBI Taxonomy" id="314040"/>
    <lineage>
        <taxon>Eukaryota</taxon>
        <taxon>Fungi</taxon>
        <taxon>Dikarya</taxon>
        <taxon>Ascomycota</taxon>
        <taxon>Pezizomycotina</taxon>
        <taxon>Sordariomycetes</taxon>
        <taxon>Sordariomycetidae</taxon>
        <taxon>Sordariales</taxon>
        <taxon>Schizotheciaceae</taxon>
        <taxon>Schizothecium</taxon>
    </lineage>
</organism>